<comment type="caution">
    <text evidence="2">The sequence shown here is derived from an EMBL/GenBank/DDBJ whole genome shotgun (WGS) entry which is preliminary data.</text>
</comment>
<dbReference type="OrthoDB" id="427048at2759"/>
<dbReference type="EMBL" id="CAJNNV010032291">
    <property type="protein sequence ID" value="CAE8639541.1"/>
    <property type="molecule type" value="Genomic_DNA"/>
</dbReference>
<feature type="region of interest" description="Disordered" evidence="1">
    <location>
        <begin position="545"/>
        <end position="584"/>
    </location>
</feature>
<evidence type="ECO:0000313" key="3">
    <source>
        <dbReference type="Proteomes" id="UP000654075"/>
    </source>
</evidence>
<organism evidence="2 3">
    <name type="scientific">Polarella glacialis</name>
    <name type="common">Dinoflagellate</name>
    <dbReference type="NCBI Taxonomy" id="89957"/>
    <lineage>
        <taxon>Eukaryota</taxon>
        <taxon>Sar</taxon>
        <taxon>Alveolata</taxon>
        <taxon>Dinophyceae</taxon>
        <taxon>Suessiales</taxon>
        <taxon>Suessiaceae</taxon>
        <taxon>Polarella</taxon>
    </lineage>
</organism>
<dbReference type="InterPro" id="IPR050754">
    <property type="entry name" value="FKBP4/5/8-like"/>
</dbReference>
<dbReference type="InterPro" id="IPR011990">
    <property type="entry name" value="TPR-like_helical_dom_sf"/>
</dbReference>
<evidence type="ECO:0008006" key="4">
    <source>
        <dbReference type="Google" id="ProtNLM"/>
    </source>
</evidence>
<feature type="region of interest" description="Disordered" evidence="1">
    <location>
        <begin position="398"/>
        <end position="417"/>
    </location>
</feature>
<feature type="compositionally biased region" description="Basic and acidic residues" evidence="1">
    <location>
        <begin position="548"/>
        <end position="560"/>
    </location>
</feature>
<dbReference type="AlphaFoldDB" id="A0A813HQ49"/>
<feature type="compositionally biased region" description="Polar residues" evidence="1">
    <location>
        <begin position="1"/>
        <end position="17"/>
    </location>
</feature>
<dbReference type="SUPFAM" id="SSF48452">
    <property type="entry name" value="TPR-like"/>
    <property type="match status" value="1"/>
</dbReference>
<reference evidence="2" key="1">
    <citation type="submission" date="2021-02" db="EMBL/GenBank/DDBJ databases">
        <authorList>
            <person name="Dougan E. K."/>
            <person name="Rhodes N."/>
            <person name="Thang M."/>
            <person name="Chan C."/>
        </authorList>
    </citation>
    <scope>NUCLEOTIDE SEQUENCE</scope>
</reference>
<evidence type="ECO:0000313" key="2">
    <source>
        <dbReference type="EMBL" id="CAE8639541.1"/>
    </source>
</evidence>
<name>A0A813HQ49_POLGL</name>
<dbReference type="Gene3D" id="1.25.40.10">
    <property type="entry name" value="Tetratricopeptide repeat domain"/>
    <property type="match status" value="1"/>
</dbReference>
<gene>
    <name evidence="2" type="ORF">PGLA1383_LOCUS54571</name>
</gene>
<dbReference type="Proteomes" id="UP000654075">
    <property type="component" value="Unassembled WGS sequence"/>
</dbReference>
<feature type="region of interest" description="Disordered" evidence="1">
    <location>
        <begin position="357"/>
        <end position="380"/>
    </location>
</feature>
<sequence>MTGSAASSQGRTGSAATSLPLGPAPAAYSKEQLRDWGYPEYDPNFDDPEWLKCQFRKEKEDPRENPNFGLSDRDPEFWNNAARKPHVKALLRSEEHWRSRKNSWLEQFQHVHELNTSRPQVSEQLEECSVETKRLVLPIMRYRVVETFLMQLSKQSADRDIPFAQLMETSESRKILHDMRNTCDMEGPKGAERLFEEWNLQNVSNHARELQKQKLEGPTVVASMQELQDALAIAAKCKKDGLVEWERGNHEEALKSWREGSEALGRLIPPNKKLHPQESKSFAELHIALLKNQAQAAIKSCLWNEALESAQMALKIDDQDHKAWFRKACALEGLGRLDEVAACFDMIDTIAVGRPDRDRLQQDTSSKREKLRELRDREEASQRRMLQLGIEKSLFSEARDADTSAKGPDTLKGPPRPEAISHKLAVASVDEESRKRLTRDGAEDLLIQLAEAYRDPSFRQQVRKLARDVADQAEFICYLNKVALPVQGPVLEKWGFEATLLGVAEMRRAIQDHTLGQFADPGLKRQAEETMQALYGELYDTVRGQGLRPEDRAERAEVSSRRMGSRATGMDAQSDSEGEPEVVSNSLCAHWTGRPTATDEHRWRQKPDRRPFRIRQGSLERKRGANVANVGTAGISVPGSGDGCLDVLNKTTVEDSVKKPSAAALRKQIWADLNKTQEGNAKGLRLALERAIAAA</sequence>
<keyword evidence="3" id="KW-1185">Reference proteome</keyword>
<accession>A0A813HQ49</accession>
<evidence type="ECO:0000256" key="1">
    <source>
        <dbReference type="SAM" id="MobiDB-lite"/>
    </source>
</evidence>
<dbReference type="PANTHER" id="PTHR46512">
    <property type="entry name" value="PEPTIDYLPROLYL ISOMERASE"/>
    <property type="match status" value="1"/>
</dbReference>
<protein>
    <recommendedName>
        <fullName evidence="4">Protein C10</fullName>
    </recommendedName>
</protein>
<feature type="region of interest" description="Disordered" evidence="1">
    <location>
        <begin position="1"/>
        <end position="26"/>
    </location>
</feature>
<proteinExistence type="predicted"/>